<evidence type="ECO:0000313" key="2">
    <source>
        <dbReference type="EMBL" id="AFK62072.1"/>
    </source>
</evidence>
<evidence type="ECO:0000259" key="1">
    <source>
        <dbReference type="Pfam" id="PF21447"/>
    </source>
</evidence>
<sequence>MLPEKPSRVKWLLTLCLRLAVVFMRRRQPVTSLPVSLETDDQKLILRVGRKWLEDHPLTRYTLSLEAAEWKKAGFTLDIIPS</sequence>
<accession>I3UAN4</accession>
<gene>
    <name evidence="2" type="ordered locus">TKWG_08535</name>
</gene>
<dbReference type="Gene3D" id="1.10.3210.10">
    <property type="entry name" value="Hypothetical protein af1432"/>
    <property type="match status" value="1"/>
</dbReference>
<reference evidence="3" key="2">
    <citation type="journal article" date="2013" name="PLoS ONE">
        <title>Genome implosion elicits host-confinement in Alcaligenaceae: evidence from the comparative genomics of Tetrathiobacter kashmirensis, a pathogen in the making.</title>
        <authorList>
            <person name="Ghosh W."/>
            <person name="Alam M."/>
            <person name="Roy C."/>
            <person name="Pyne P."/>
            <person name="George A."/>
            <person name="Chakraborty R."/>
            <person name="Majumder S."/>
            <person name="Agarwal A."/>
            <person name="Chakraborty S."/>
            <person name="Majumdar S."/>
            <person name="Gupta S.K."/>
        </authorList>
    </citation>
    <scope>NUCLEOTIDE SEQUENCE [LARGE SCALE GENOMIC DNA]</scope>
    <source>
        <strain evidence="3">WT001</strain>
    </source>
</reference>
<keyword evidence="3" id="KW-1185">Reference proteome</keyword>
<name>I3UAN4_ADVKW</name>
<dbReference type="EMBL" id="CP003555">
    <property type="protein sequence ID" value="AFK62072.1"/>
    <property type="molecule type" value="Genomic_DNA"/>
</dbReference>
<protein>
    <submittedName>
        <fullName evidence="2">Exopolyphosphatase</fullName>
    </submittedName>
</protein>
<dbReference type="KEGG" id="aka:TKWG_08535"/>
<feature type="domain" description="Ppx/GppA phosphatase C-terminal" evidence="1">
    <location>
        <begin position="13"/>
        <end position="66"/>
    </location>
</feature>
<reference evidence="2 3" key="1">
    <citation type="journal article" date="2011" name="J. Bacteriol.">
        <title>Whole-genome shotgun sequencing of the sulfur-oxidizing chemoautotroph Tetrathiobacter kashmirensis.</title>
        <authorList>
            <person name="Ghosh W."/>
            <person name="George A."/>
            <person name="Agarwal A."/>
            <person name="Raj P."/>
            <person name="Alam M."/>
            <person name="Pyne P."/>
            <person name="Das Gupta S.K."/>
        </authorList>
    </citation>
    <scope>NUCLEOTIDE SEQUENCE [LARGE SCALE GENOMIC DNA]</scope>
    <source>
        <strain evidence="2 3">WT001</strain>
    </source>
</reference>
<evidence type="ECO:0000313" key="3">
    <source>
        <dbReference type="Proteomes" id="UP000005267"/>
    </source>
</evidence>
<dbReference type="InterPro" id="IPR048950">
    <property type="entry name" value="Ppx_GppA_C"/>
</dbReference>
<dbReference type="STRING" id="1036672.TKWG_08535"/>
<proteinExistence type="predicted"/>
<dbReference type="HOGENOM" id="CLU_2550753_0_0_4"/>
<dbReference type="Pfam" id="PF21447">
    <property type="entry name" value="Ppx-GppA_III"/>
    <property type="match status" value="1"/>
</dbReference>
<dbReference type="AlphaFoldDB" id="I3UAN4"/>
<organism evidence="2 3">
    <name type="scientific">Advenella kashmirensis (strain DSM 17095 / LMG 22695 / WT001)</name>
    <name type="common">Tetrathiobacter kashmirensis</name>
    <dbReference type="NCBI Taxonomy" id="1036672"/>
    <lineage>
        <taxon>Bacteria</taxon>
        <taxon>Pseudomonadati</taxon>
        <taxon>Pseudomonadota</taxon>
        <taxon>Betaproteobacteria</taxon>
        <taxon>Burkholderiales</taxon>
        <taxon>Alcaligenaceae</taxon>
    </lineage>
</organism>
<dbReference type="SUPFAM" id="SSF109604">
    <property type="entry name" value="HD-domain/PDEase-like"/>
    <property type="match status" value="1"/>
</dbReference>
<dbReference type="Proteomes" id="UP000005267">
    <property type="component" value="Chromosome"/>
</dbReference>